<evidence type="ECO:0000313" key="2">
    <source>
        <dbReference type="EMBL" id="TDD84123.1"/>
    </source>
</evidence>
<dbReference type="RefSeq" id="WP_132685392.1">
    <property type="nucleotide sequence ID" value="NZ_SMLA01000047.1"/>
</dbReference>
<dbReference type="EMBL" id="SMLA01000047">
    <property type="protein sequence ID" value="TDD84123.1"/>
    <property type="molecule type" value="Genomic_DNA"/>
</dbReference>
<reference evidence="2 3" key="1">
    <citation type="submission" date="2019-03" db="EMBL/GenBank/DDBJ databases">
        <title>Draft genome sequences of novel Actinobacteria.</title>
        <authorList>
            <person name="Sahin N."/>
            <person name="Ay H."/>
            <person name="Saygin H."/>
        </authorList>
    </citation>
    <scope>NUCLEOTIDE SEQUENCE [LARGE SCALE GENOMIC DNA]</scope>
    <source>
        <strain evidence="2 3">5K548</strain>
    </source>
</reference>
<keyword evidence="1" id="KW-0812">Transmembrane</keyword>
<keyword evidence="1" id="KW-0472">Membrane</keyword>
<keyword evidence="1" id="KW-1133">Transmembrane helix</keyword>
<sequence length="205" mass="21813">MMTLDEYTDDLHKALRFHEISGERMGEVLAEVEAHVAETGDDPVDAFGKPRDYARQVAAQLDPATGKRSDGGIVLTFVAIATLALFGQTFFGDGLALDEAGVVYTLRDVVAQPLLLVAVVVVFLLVHLARTASANNALYAGGAVVAVIAGMGGQMLCNSNLDGETPVVTAPSWLILTLGIGFLLGMFAMLAHSIRRGRVRYPNKN</sequence>
<protein>
    <submittedName>
        <fullName evidence="2">Uncharacterized protein</fullName>
    </submittedName>
</protein>
<feature type="transmembrane region" description="Helical" evidence="1">
    <location>
        <begin position="111"/>
        <end position="129"/>
    </location>
</feature>
<accession>A0A4R5BFR4</accession>
<gene>
    <name evidence="2" type="ORF">E1202_23995</name>
</gene>
<name>A0A4R5BFR4_9PSEU</name>
<feature type="transmembrane region" description="Helical" evidence="1">
    <location>
        <begin position="136"/>
        <end position="153"/>
    </location>
</feature>
<evidence type="ECO:0000256" key="1">
    <source>
        <dbReference type="SAM" id="Phobius"/>
    </source>
</evidence>
<feature type="transmembrane region" description="Helical" evidence="1">
    <location>
        <begin position="73"/>
        <end position="91"/>
    </location>
</feature>
<evidence type="ECO:0000313" key="3">
    <source>
        <dbReference type="Proteomes" id="UP000294723"/>
    </source>
</evidence>
<keyword evidence="3" id="KW-1185">Reference proteome</keyword>
<dbReference type="Proteomes" id="UP000294723">
    <property type="component" value="Unassembled WGS sequence"/>
</dbReference>
<comment type="caution">
    <text evidence="2">The sequence shown here is derived from an EMBL/GenBank/DDBJ whole genome shotgun (WGS) entry which is preliminary data.</text>
</comment>
<dbReference type="Pfam" id="PF22564">
    <property type="entry name" value="HAAS"/>
    <property type="match status" value="1"/>
</dbReference>
<proteinExistence type="predicted"/>
<feature type="transmembrane region" description="Helical" evidence="1">
    <location>
        <begin position="173"/>
        <end position="194"/>
    </location>
</feature>
<organism evidence="2 3">
    <name type="scientific">Saccharopolyspora karakumensis</name>
    <dbReference type="NCBI Taxonomy" id="2530386"/>
    <lineage>
        <taxon>Bacteria</taxon>
        <taxon>Bacillati</taxon>
        <taxon>Actinomycetota</taxon>
        <taxon>Actinomycetes</taxon>
        <taxon>Pseudonocardiales</taxon>
        <taxon>Pseudonocardiaceae</taxon>
        <taxon>Saccharopolyspora</taxon>
    </lineage>
</organism>
<dbReference type="AlphaFoldDB" id="A0A4R5BFR4"/>